<dbReference type="Gene3D" id="3.40.50.720">
    <property type="entry name" value="NAD(P)-binding Rossmann-like Domain"/>
    <property type="match status" value="1"/>
</dbReference>
<dbReference type="GO" id="GO:0005739">
    <property type="term" value="C:mitochondrion"/>
    <property type="evidence" value="ECO:0000318"/>
    <property type="project" value="GO_Central"/>
</dbReference>
<dbReference type="SUPFAM" id="SSF51971">
    <property type="entry name" value="Nucleotide-binding domain"/>
    <property type="match status" value="1"/>
</dbReference>
<feature type="binding site" evidence="10">
    <location>
        <begin position="239"/>
        <end position="240"/>
    </location>
    <ligand>
        <name>NADP(+)</name>
        <dbReference type="ChEBI" id="CHEBI:58349"/>
    </ligand>
</feature>
<dbReference type="STRING" id="81824.A9UWX1"/>
<dbReference type="EMBL" id="CH991548">
    <property type="protein sequence ID" value="EDQ90116.1"/>
    <property type="molecule type" value="Genomic_DNA"/>
</dbReference>
<keyword evidence="12" id="KW-1185">Reference proteome</keyword>
<organism evidence="11 12">
    <name type="scientific">Monosiga brevicollis</name>
    <name type="common">Choanoflagellate</name>
    <dbReference type="NCBI Taxonomy" id="81824"/>
    <lineage>
        <taxon>Eukaryota</taxon>
        <taxon>Choanoflagellata</taxon>
        <taxon>Craspedida</taxon>
        <taxon>Salpingoecidae</taxon>
        <taxon>Monosiga</taxon>
    </lineage>
</organism>
<dbReference type="Pfam" id="PF13450">
    <property type="entry name" value="NAD_binding_8"/>
    <property type="match status" value="1"/>
</dbReference>
<evidence type="ECO:0000256" key="9">
    <source>
        <dbReference type="PIRSR" id="PIRSR000362-1"/>
    </source>
</evidence>
<evidence type="ECO:0000256" key="8">
    <source>
        <dbReference type="PIRNR" id="PIRNR000362"/>
    </source>
</evidence>
<gene>
    <name evidence="11" type="ORF">MONBRDRAFT_16315</name>
</gene>
<sequence length="472" mass="51539">MLRRVAALALRPRAGQLPSITGPVSPLLRSCRLQVARALTTASPSRPPRVAIVGGGPSGFYVAHFLLKAHPEARVDIFEKYPVPYGLVRYGVAPDHPEVKNCINQFEATAALPNVRLFGNVHVGNDLSLADVRARYDAVVLSYGAAGDRPLNIPGEDLQGVMSAREFVAWYNGDPAAAATDIDLRGPQAVVFGMGNVALDVARILLYNPAELASTDISTRALSKLADQNGIQAVRIVGRRGPLEVTCTVKELRELKKLVPTDMDFFDYTTAWIDANRPRRRTLMLLQELAGKAEHTDAAAAATPRAWGFDFNLAPEEFLPDPDDPVRILNANNSSLPLPSMSSEAIIFTKMVRAHVKLADDRHTSLPFHHSIGSGLSGRIKDQPHLYCSGWIKNGPIGTIAITMADAQDTAQSIAQDLELQLTNLDPSDDCADVAELLRRRKKTVVDYAGWQRIRDTELSTVRSMPAHSRRV</sequence>
<dbReference type="Proteomes" id="UP000001357">
    <property type="component" value="Unassembled WGS sequence"/>
</dbReference>
<evidence type="ECO:0000256" key="4">
    <source>
        <dbReference type="ARBA" id="ARBA00022827"/>
    </source>
</evidence>
<proteinExistence type="inferred from homology"/>
<feature type="binding site" evidence="9">
    <location>
        <position position="58"/>
    </location>
    <ligand>
        <name>FAD</name>
        <dbReference type="ChEBI" id="CHEBI:57692"/>
    </ligand>
</feature>
<feature type="binding site" evidence="9">
    <location>
        <position position="87"/>
    </location>
    <ligand>
        <name>FAD</name>
        <dbReference type="ChEBI" id="CHEBI:57692"/>
    </ligand>
</feature>
<dbReference type="InterPro" id="IPR055275">
    <property type="entry name" value="Ferredox_Rdtase"/>
</dbReference>
<dbReference type="eggNOG" id="KOG1800">
    <property type="taxonomic scope" value="Eukaryota"/>
</dbReference>
<feature type="binding site" evidence="9">
    <location>
        <begin position="398"/>
        <end position="400"/>
    </location>
    <ligand>
        <name>FAD</name>
        <dbReference type="ChEBI" id="CHEBI:57692"/>
    </ligand>
</feature>
<dbReference type="AlphaFoldDB" id="A9UWX1"/>
<name>A9UWX1_MONBE</name>
<dbReference type="GeneID" id="5890212"/>
<comment type="subcellular location">
    <subcellularLocation>
        <location evidence="8">Mitochondrion</location>
    </subcellularLocation>
</comment>
<dbReference type="GO" id="GO:0004324">
    <property type="term" value="F:ferredoxin-NADP+ reductase activity"/>
    <property type="evidence" value="ECO:0000318"/>
    <property type="project" value="GO_Central"/>
</dbReference>
<evidence type="ECO:0000256" key="2">
    <source>
        <dbReference type="ARBA" id="ARBA00008312"/>
    </source>
</evidence>
<feature type="binding site" evidence="9">
    <location>
        <position position="391"/>
    </location>
    <ligand>
        <name>FAD</name>
        <dbReference type="ChEBI" id="CHEBI:57692"/>
    </ligand>
</feature>
<keyword evidence="8" id="KW-0496">Mitochondrion</keyword>
<evidence type="ECO:0000256" key="7">
    <source>
        <dbReference type="ARBA" id="ARBA00048933"/>
    </source>
</evidence>
<feature type="binding site" evidence="9">
    <location>
        <position position="123"/>
    </location>
    <ligand>
        <name>FAD</name>
        <dbReference type="ChEBI" id="CHEBI:57692"/>
    </ligand>
</feature>
<dbReference type="FunCoup" id="A9UWX1">
    <property type="interactions" value="1123"/>
</dbReference>
<dbReference type="Gene3D" id="3.50.50.60">
    <property type="entry name" value="FAD/NAD(P)-binding domain"/>
    <property type="match status" value="1"/>
</dbReference>
<dbReference type="EC" id="1.18.1.6" evidence="8"/>
<evidence type="ECO:0000256" key="3">
    <source>
        <dbReference type="ARBA" id="ARBA00022630"/>
    </source>
</evidence>
<accession>A9UWX1</accession>
<evidence type="ECO:0000256" key="1">
    <source>
        <dbReference type="ARBA" id="ARBA00001974"/>
    </source>
</evidence>
<dbReference type="PANTHER" id="PTHR48467">
    <property type="entry name" value="GLUTAMATE SYNTHASE 1 [NADH], CHLOROPLASTIC-LIKE"/>
    <property type="match status" value="1"/>
</dbReference>
<evidence type="ECO:0000256" key="6">
    <source>
        <dbReference type="ARBA" id="ARBA00023002"/>
    </source>
</evidence>
<dbReference type="PANTHER" id="PTHR48467:SF1">
    <property type="entry name" value="GLUTAMATE SYNTHASE 1 [NADH], CHLOROPLASTIC-LIKE"/>
    <property type="match status" value="1"/>
</dbReference>
<evidence type="ECO:0000256" key="5">
    <source>
        <dbReference type="ARBA" id="ARBA00022857"/>
    </source>
</evidence>
<keyword evidence="5 8" id="KW-0521">NADP</keyword>
<feature type="binding site" evidence="10">
    <location>
        <position position="251"/>
    </location>
    <ligand>
        <name>NADP(+)</name>
        <dbReference type="ChEBI" id="CHEBI:58349"/>
    </ligand>
</feature>
<dbReference type="GO" id="GO:0006694">
    <property type="term" value="P:steroid biosynthetic process"/>
    <property type="evidence" value="ECO:0000318"/>
    <property type="project" value="GO_Central"/>
</dbReference>
<dbReference type="InterPro" id="IPR021163">
    <property type="entry name" value="Ferredox_Rdtase_adrenod"/>
</dbReference>
<dbReference type="PIRSF" id="PIRSF000362">
    <property type="entry name" value="FNR"/>
    <property type="match status" value="1"/>
</dbReference>
<dbReference type="InterPro" id="IPR036188">
    <property type="entry name" value="FAD/NAD-bd_sf"/>
</dbReference>
<feature type="binding site" evidence="10">
    <location>
        <position position="398"/>
    </location>
    <ligand>
        <name>NADP(+)</name>
        <dbReference type="ChEBI" id="CHEBI:58349"/>
    </ligand>
</feature>
<keyword evidence="3 8" id="KW-0285">Flavoprotein</keyword>
<comment type="catalytic activity">
    <reaction evidence="7 8">
        <text>2 reduced [adrenodoxin] + NADP(+) + H(+) = 2 oxidized [adrenodoxin] + NADPH</text>
        <dbReference type="Rhea" id="RHEA:42312"/>
        <dbReference type="Rhea" id="RHEA-COMP:9998"/>
        <dbReference type="Rhea" id="RHEA-COMP:9999"/>
        <dbReference type="ChEBI" id="CHEBI:15378"/>
        <dbReference type="ChEBI" id="CHEBI:33737"/>
        <dbReference type="ChEBI" id="CHEBI:33738"/>
        <dbReference type="ChEBI" id="CHEBI:57783"/>
        <dbReference type="ChEBI" id="CHEBI:58349"/>
        <dbReference type="EC" id="1.18.1.6"/>
    </reaction>
</comment>
<evidence type="ECO:0000313" key="12">
    <source>
        <dbReference type="Proteomes" id="UP000001357"/>
    </source>
</evidence>
<comment type="similarity">
    <text evidence="2 8">Belongs to the ferredoxin--NADP reductase type 1 family.</text>
</comment>
<keyword evidence="6 8" id="KW-0560">Oxidoreductase</keyword>
<reference evidence="11 12" key="1">
    <citation type="journal article" date="2008" name="Nature">
        <title>The genome of the choanoflagellate Monosiga brevicollis and the origin of metazoans.</title>
        <authorList>
            <consortium name="JGI Sequencing"/>
            <person name="King N."/>
            <person name="Westbrook M.J."/>
            <person name="Young S.L."/>
            <person name="Kuo A."/>
            <person name="Abedin M."/>
            <person name="Chapman J."/>
            <person name="Fairclough S."/>
            <person name="Hellsten U."/>
            <person name="Isogai Y."/>
            <person name="Letunic I."/>
            <person name="Marr M."/>
            <person name="Pincus D."/>
            <person name="Putnam N."/>
            <person name="Rokas A."/>
            <person name="Wright K.J."/>
            <person name="Zuzow R."/>
            <person name="Dirks W."/>
            <person name="Good M."/>
            <person name="Goodstein D."/>
            <person name="Lemons D."/>
            <person name="Li W."/>
            <person name="Lyons J.B."/>
            <person name="Morris A."/>
            <person name="Nichols S."/>
            <person name="Richter D.J."/>
            <person name="Salamov A."/>
            <person name="Bork P."/>
            <person name="Lim W.A."/>
            <person name="Manning G."/>
            <person name="Miller W.T."/>
            <person name="McGinnis W."/>
            <person name="Shapiro H."/>
            <person name="Tjian R."/>
            <person name="Grigoriev I.V."/>
            <person name="Rokhsar D."/>
        </authorList>
    </citation>
    <scope>NUCLEOTIDE SEQUENCE [LARGE SCALE GENOMIC DNA]</scope>
    <source>
        <strain evidence="12">MX1 / ATCC 50154</strain>
    </source>
</reference>
<evidence type="ECO:0000313" key="11">
    <source>
        <dbReference type="EMBL" id="EDQ90116.1"/>
    </source>
</evidence>
<protein>
    <recommendedName>
        <fullName evidence="8">NADPH:adrenodoxin oxidoreductase, mitochondrial</fullName>
        <ecNumber evidence="8">1.18.1.6</ecNumber>
    </recommendedName>
</protein>
<dbReference type="RefSeq" id="XP_001744883.1">
    <property type="nucleotide sequence ID" value="XM_001744831.1"/>
</dbReference>
<comment type="cofactor">
    <cofactor evidence="1 8 9">
        <name>FAD</name>
        <dbReference type="ChEBI" id="CHEBI:57692"/>
    </cofactor>
</comment>
<dbReference type="KEGG" id="mbr:MONBRDRAFT_16315"/>
<dbReference type="PRINTS" id="PR00419">
    <property type="entry name" value="ADXRDTASE"/>
</dbReference>
<keyword evidence="4 8" id="KW-0274">FAD</keyword>
<feature type="binding site" evidence="9">
    <location>
        <position position="79"/>
    </location>
    <ligand>
        <name>FAD</name>
        <dbReference type="ChEBI" id="CHEBI:57692"/>
    </ligand>
</feature>
<dbReference type="InParanoid" id="A9UWX1"/>
<evidence type="ECO:0000256" key="10">
    <source>
        <dbReference type="PIRSR" id="PIRSR000362-2"/>
    </source>
</evidence>